<proteinExistence type="predicted"/>
<sequence length="516" mass="56139">MQGEEVAAKLQEIDANFVKVRGAPKVSSCREDHVRAFDKAMQDVADGAAVWCHFFDHVRDVSSTPAGVDDEIVDDEADEESGKERARPRTAVKPARRAGRAWNPQREMNAHDESAASDLSSQNPPTPTLPVFSKSFAKTPMFRKMRSASASPLQDEDVHDGSEDGNANESLIMDFKTPQAARTPSDHNATAFAEEGANILDLSEISAATPGTPQDGDYGPSSAVKSRQLLEYGTPARHVTNMILGSNLSPALGANAEANTSDASSNPATPVPLSPFMTDALLHTDSKNDQGRCDERDKEEEGEAEEELLGTPRRSHSIDYEDLHEDTENVQMQPTASAQGLAQSPSTKTAPSAKLTDRRLAAVTGTPISRSVARRRRRSLMQYAAETGETGVFGGGNSSENTGFGHDGSPEHDSEEELLNMNAEEDMVNDGPPPAFDLKLFPHLFQSGEGAAQVTAVYSQFASHEAFCLAELRQRLPKYGQARLELMLDMLVSRGLLRPFTLENHLYWRAPSEDEF</sequence>
<evidence type="ECO:0000313" key="3">
    <source>
        <dbReference type="Proteomes" id="UP000241890"/>
    </source>
</evidence>
<feature type="compositionally biased region" description="Acidic residues" evidence="1">
    <location>
        <begin position="297"/>
        <end position="308"/>
    </location>
</feature>
<protein>
    <recommendedName>
        <fullName evidence="4">DASH complex subunit ASK1</fullName>
    </recommendedName>
</protein>
<gene>
    <name evidence="2" type="ORF">FCC1311_070892</name>
</gene>
<feature type="region of interest" description="Disordered" evidence="1">
    <location>
        <begin position="256"/>
        <end position="316"/>
    </location>
</feature>
<feature type="region of interest" description="Disordered" evidence="1">
    <location>
        <begin position="388"/>
        <end position="414"/>
    </location>
</feature>
<evidence type="ECO:0000256" key="1">
    <source>
        <dbReference type="SAM" id="MobiDB-lite"/>
    </source>
</evidence>
<feature type="compositionally biased region" description="Acidic residues" evidence="1">
    <location>
        <begin position="68"/>
        <end position="79"/>
    </location>
</feature>
<dbReference type="OrthoDB" id="159965at2759"/>
<comment type="caution">
    <text evidence="2">The sequence shown here is derived from an EMBL/GenBank/DDBJ whole genome shotgun (WGS) entry which is preliminary data.</text>
</comment>
<dbReference type="EMBL" id="BEYU01000084">
    <property type="protein sequence ID" value="GBG30869.1"/>
    <property type="molecule type" value="Genomic_DNA"/>
</dbReference>
<evidence type="ECO:0000313" key="2">
    <source>
        <dbReference type="EMBL" id="GBG30869.1"/>
    </source>
</evidence>
<dbReference type="InParanoid" id="A0A2R5GKM9"/>
<feature type="compositionally biased region" description="Basic residues" evidence="1">
    <location>
        <begin position="88"/>
        <end position="99"/>
    </location>
</feature>
<accession>A0A2R5GKM9</accession>
<feature type="region of interest" description="Disordered" evidence="1">
    <location>
        <begin position="333"/>
        <end position="375"/>
    </location>
</feature>
<evidence type="ECO:0008006" key="4">
    <source>
        <dbReference type="Google" id="ProtNLM"/>
    </source>
</evidence>
<reference evidence="2 3" key="1">
    <citation type="submission" date="2017-12" db="EMBL/GenBank/DDBJ databases">
        <title>Sequencing, de novo assembly and annotation of complete genome of a new Thraustochytrid species, strain FCC1311.</title>
        <authorList>
            <person name="Sedici K."/>
            <person name="Godart F."/>
            <person name="Aiese Cigliano R."/>
            <person name="Sanseverino W."/>
            <person name="Barakat M."/>
            <person name="Ortet P."/>
            <person name="Marechal E."/>
            <person name="Cagnac O."/>
            <person name="Amato A."/>
        </authorList>
    </citation>
    <scope>NUCLEOTIDE SEQUENCE [LARGE SCALE GENOMIC DNA]</scope>
</reference>
<name>A0A2R5GKM9_9STRA</name>
<feature type="region of interest" description="Disordered" evidence="1">
    <location>
        <begin position="63"/>
        <end position="167"/>
    </location>
</feature>
<dbReference type="Proteomes" id="UP000241890">
    <property type="component" value="Unassembled WGS sequence"/>
</dbReference>
<keyword evidence="3" id="KW-1185">Reference proteome</keyword>
<feature type="compositionally biased region" description="Polar residues" evidence="1">
    <location>
        <begin position="333"/>
        <end position="350"/>
    </location>
</feature>
<dbReference type="AlphaFoldDB" id="A0A2R5GKM9"/>
<organism evidence="2 3">
    <name type="scientific">Hondaea fermentalgiana</name>
    <dbReference type="NCBI Taxonomy" id="2315210"/>
    <lineage>
        <taxon>Eukaryota</taxon>
        <taxon>Sar</taxon>
        <taxon>Stramenopiles</taxon>
        <taxon>Bigyra</taxon>
        <taxon>Labyrinthulomycetes</taxon>
        <taxon>Thraustochytrida</taxon>
        <taxon>Thraustochytriidae</taxon>
        <taxon>Hondaea</taxon>
    </lineage>
</organism>
<feature type="compositionally biased region" description="Polar residues" evidence="1">
    <location>
        <begin position="257"/>
        <end position="268"/>
    </location>
</feature>
<feature type="compositionally biased region" description="Basic and acidic residues" evidence="1">
    <location>
        <begin position="282"/>
        <end position="296"/>
    </location>
</feature>